<evidence type="ECO:0000256" key="1">
    <source>
        <dbReference type="SAM" id="MobiDB-lite"/>
    </source>
</evidence>
<gene>
    <name evidence="2" type="ORF">AVDCRST_MAG73-207</name>
</gene>
<feature type="region of interest" description="Disordered" evidence="1">
    <location>
        <begin position="1"/>
        <end position="55"/>
    </location>
</feature>
<name>A0A6J4TFI8_9BACT</name>
<evidence type="ECO:0000313" key="2">
    <source>
        <dbReference type="EMBL" id="CAA9522356.1"/>
    </source>
</evidence>
<feature type="compositionally biased region" description="Low complexity" evidence="1">
    <location>
        <begin position="7"/>
        <end position="23"/>
    </location>
</feature>
<proteinExistence type="predicted"/>
<dbReference type="EMBL" id="CADCWE010000015">
    <property type="protein sequence ID" value="CAA9522356.1"/>
    <property type="molecule type" value="Genomic_DNA"/>
</dbReference>
<dbReference type="AlphaFoldDB" id="A0A6J4TFI8"/>
<organism evidence="2">
    <name type="scientific">uncultured Thermomicrobiales bacterium</name>
    <dbReference type="NCBI Taxonomy" id="1645740"/>
    <lineage>
        <taxon>Bacteria</taxon>
        <taxon>Pseudomonadati</taxon>
        <taxon>Thermomicrobiota</taxon>
        <taxon>Thermomicrobia</taxon>
        <taxon>Thermomicrobiales</taxon>
        <taxon>environmental samples</taxon>
    </lineage>
</organism>
<reference evidence="2" key="1">
    <citation type="submission" date="2020-02" db="EMBL/GenBank/DDBJ databases">
        <authorList>
            <person name="Meier V. D."/>
        </authorList>
    </citation>
    <scope>NUCLEOTIDE SEQUENCE</scope>
    <source>
        <strain evidence="2">AVDCRST_MAG73</strain>
    </source>
</reference>
<protein>
    <submittedName>
        <fullName evidence="2">Uncharacterized protein</fullName>
    </submittedName>
</protein>
<accession>A0A6J4TFI8</accession>
<sequence>MSWSSGRIVARAAGEAVRASAPVPRGRPIPGQPVSRLRSGAPAQPPPRRPLRSGR</sequence>